<dbReference type="GO" id="GO:0005737">
    <property type="term" value="C:cytoplasm"/>
    <property type="evidence" value="ECO:0007669"/>
    <property type="project" value="TreeGrafter"/>
</dbReference>
<name>A0A4U0SHQ1_9ACTN</name>
<dbReference type="PANTHER" id="PTHR21240">
    <property type="entry name" value="2-AMINO-3-CARBOXYLMUCONATE-6-SEMIALDEHYDE DECARBOXYLASE"/>
    <property type="match status" value="1"/>
</dbReference>
<dbReference type="Proteomes" id="UP000305778">
    <property type="component" value="Unassembled WGS sequence"/>
</dbReference>
<dbReference type="OrthoDB" id="5172791at2"/>
<protein>
    <recommendedName>
        <fullName evidence="3">Amidohydrolase-related domain-containing protein</fullName>
    </recommendedName>
</protein>
<dbReference type="AlphaFoldDB" id="A0A4U0SHQ1"/>
<gene>
    <name evidence="4" type="ORF">FCI23_24385</name>
</gene>
<evidence type="ECO:0000259" key="3">
    <source>
        <dbReference type="Pfam" id="PF04909"/>
    </source>
</evidence>
<organism evidence="4 5">
    <name type="scientific">Actinacidiphila oryziradicis</name>
    <dbReference type="NCBI Taxonomy" id="2571141"/>
    <lineage>
        <taxon>Bacteria</taxon>
        <taxon>Bacillati</taxon>
        <taxon>Actinomycetota</taxon>
        <taxon>Actinomycetes</taxon>
        <taxon>Kitasatosporales</taxon>
        <taxon>Streptomycetaceae</taxon>
        <taxon>Actinacidiphila</taxon>
    </lineage>
</organism>
<dbReference type="GO" id="GO:0016787">
    <property type="term" value="F:hydrolase activity"/>
    <property type="evidence" value="ECO:0007669"/>
    <property type="project" value="InterPro"/>
</dbReference>
<dbReference type="SUPFAM" id="SSF51556">
    <property type="entry name" value="Metallo-dependent hydrolases"/>
    <property type="match status" value="1"/>
</dbReference>
<feature type="region of interest" description="Disordered" evidence="2">
    <location>
        <begin position="1"/>
        <end position="44"/>
    </location>
</feature>
<reference evidence="4 5" key="1">
    <citation type="submission" date="2019-04" db="EMBL/GenBank/DDBJ databases">
        <title>Streptomyces oryziradicis sp. nov., a novel actinomycete isolated from rhizosphere soil of rice (Oryza sativa L.).</title>
        <authorList>
            <person name="Li C."/>
        </authorList>
    </citation>
    <scope>NUCLEOTIDE SEQUENCE [LARGE SCALE GENOMIC DNA]</scope>
    <source>
        <strain evidence="4 5">NEAU-C40</strain>
    </source>
</reference>
<dbReference type="InterPro" id="IPR006680">
    <property type="entry name" value="Amidohydro-rel"/>
</dbReference>
<evidence type="ECO:0000313" key="5">
    <source>
        <dbReference type="Proteomes" id="UP000305778"/>
    </source>
</evidence>
<dbReference type="InterPro" id="IPR032465">
    <property type="entry name" value="ACMSD"/>
</dbReference>
<keyword evidence="1" id="KW-0456">Lyase</keyword>
<dbReference type="InterPro" id="IPR032466">
    <property type="entry name" value="Metal_Hydrolase"/>
</dbReference>
<dbReference type="Pfam" id="PF04909">
    <property type="entry name" value="Amidohydro_2"/>
    <property type="match status" value="1"/>
</dbReference>
<dbReference type="GO" id="GO:0016831">
    <property type="term" value="F:carboxy-lyase activity"/>
    <property type="evidence" value="ECO:0007669"/>
    <property type="project" value="InterPro"/>
</dbReference>
<proteinExistence type="predicted"/>
<accession>A0A4U0SHQ1</accession>
<keyword evidence="5" id="KW-1185">Reference proteome</keyword>
<comment type="caution">
    <text evidence="4">The sequence shown here is derived from an EMBL/GenBank/DDBJ whole genome shotgun (WGS) entry which is preliminary data.</text>
</comment>
<evidence type="ECO:0000256" key="2">
    <source>
        <dbReference type="SAM" id="MobiDB-lite"/>
    </source>
</evidence>
<dbReference type="Gene3D" id="3.20.20.140">
    <property type="entry name" value="Metal-dependent hydrolases"/>
    <property type="match status" value="1"/>
</dbReference>
<evidence type="ECO:0000256" key="1">
    <source>
        <dbReference type="ARBA" id="ARBA00023239"/>
    </source>
</evidence>
<feature type="domain" description="Amidohydrolase-related" evidence="3">
    <location>
        <begin position="51"/>
        <end position="357"/>
    </location>
</feature>
<sequence>MAHHHRHLPGGHAPGPCPSLLPFQAGPPRSAGRRDSGRLTMGVGGSNPLVDVHVHLYRDKSAGRQAKDSYVIWEYGDDPGVEFATAAGDITDLATTYGQAGFDRAVVVHLFDTALARTEATDRLPPGRSPEEAAHITAAIEEAVAEAMRASNRWVAETARNNPLVEVLVSLDPTVLSRREIADHLTELADAGVRGVKLHPVAQGLLPIDPRLHAIYDICSDAGLVVLSHSGPGHRGDASARPSEFGPVLRQWPNLRLVLAHLGGASWRETAELADTYPQVAFDVSEIIEWIGAPNAPSATELTELVRHIGADRVMLGSDFPWYDPVRTADLVDGLPGLGAGERAAILGVTAVRLLGLER</sequence>
<dbReference type="GO" id="GO:0019748">
    <property type="term" value="P:secondary metabolic process"/>
    <property type="evidence" value="ECO:0007669"/>
    <property type="project" value="TreeGrafter"/>
</dbReference>
<dbReference type="EMBL" id="SUMC01000024">
    <property type="protein sequence ID" value="TKA09214.1"/>
    <property type="molecule type" value="Genomic_DNA"/>
</dbReference>
<evidence type="ECO:0000313" key="4">
    <source>
        <dbReference type="EMBL" id="TKA09214.1"/>
    </source>
</evidence>
<dbReference type="PANTHER" id="PTHR21240:SF28">
    <property type="entry name" value="ISO-OROTATE DECARBOXYLASE (EUROFUNG)"/>
    <property type="match status" value="1"/>
</dbReference>